<dbReference type="Proteomes" id="UP000657918">
    <property type="component" value="Unassembled WGS sequence"/>
</dbReference>
<name>A0A835N522_9ROSI</name>
<comment type="caution">
    <text evidence="1">The sequence shown here is derived from an EMBL/GenBank/DDBJ whole genome shotgun (WGS) entry which is preliminary data.</text>
</comment>
<organism evidence="1 2">
    <name type="scientific">Salix dunnii</name>
    <dbReference type="NCBI Taxonomy" id="1413687"/>
    <lineage>
        <taxon>Eukaryota</taxon>
        <taxon>Viridiplantae</taxon>
        <taxon>Streptophyta</taxon>
        <taxon>Embryophyta</taxon>
        <taxon>Tracheophyta</taxon>
        <taxon>Spermatophyta</taxon>
        <taxon>Magnoliopsida</taxon>
        <taxon>eudicotyledons</taxon>
        <taxon>Gunneridae</taxon>
        <taxon>Pentapetalae</taxon>
        <taxon>rosids</taxon>
        <taxon>fabids</taxon>
        <taxon>Malpighiales</taxon>
        <taxon>Salicaceae</taxon>
        <taxon>Saliceae</taxon>
        <taxon>Salix</taxon>
    </lineage>
</organism>
<dbReference type="EMBL" id="JADGMS010000003">
    <property type="protein sequence ID" value="KAF9686411.1"/>
    <property type="molecule type" value="Genomic_DNA"/>
</dbReference>
<dbReference type="AlphaFoldDB" id="A0A835N522"/>
<accession>A0A835N522</accession>
<sequence>MIPCLNGVSDANTLIWHGSIHKTDRPVSFVQKHALSACLAFSFNPKTSDDTNYITGKLFISQQLRFNSGIYSEMGRNIPFVFFNFVLLGDAITTPPCEIWQREAGNTFPIAEVRYPSRFSGAENRCSASSIVKTTSSSFNSTSLHIQYGMEIRNVMHKDGMVSKVISGRLTERSMGGNQGPESPFHN</sequence>
<proteinExistence type="predicted"/>
<protein>
    <submittedName>
        <fullName evidence="1">Uncharacterized protein</fullName>
    </submittedName>
</protein>
<keyword evidence="2" id="KW-1185">Reference proteome</keyword>
<evidence type="ECO:0000313" key="2">
    <source>
        <dbReference type="Proteomes" id="UP000657918"/>
    </source>
</evidence>
<gene>
    <name evidence="1" type="ORF">SADUNF_Sadunf03G0155800</name>
</gene>
<evidence type="ECO:0000313" key="1">
    <source>
        <dbReference type="EMBL" id="KAF9686411.1"/>
    </source>
</evidence>
<reference evidence="1 2" key="1">
    <citation type="submission" date="2020-10" db="EMBL/GenBank/DDBJ databases">
        <title>Plant Genome Project.</title>
        <authorList>
            <person name="Zhang R.-G."/>
        </authorList>
    </citation>
    <scope>NUCLEOTIDE SEQUENCE [LARGE SCALE GENOMIC DNA]</scope>
    <source>
        <strain evidence="1">FAFU-HL-1</strain>
        <tissue evidence="1">Leaf</tissue>
    </source>
</reference>